<organism evidence="1 2">
    <name type="scientific">Lachnobacterium bovis</name>
    <dbReference type="NCBI Taxonomy" id="140626"/>
    <lineage>
        <taxon>Bacteria</taxon>
        <taxon>Bacillati</taxon>
        <taxon>Bacillota</taxon>
        <taxon>Clostridia</taxon>
        <taxon>Lachnospirales</taxon>
        <taxon>Lachnospiraceae</taxon>
        <taxon>Lachnobacterium</taxon>
    </lineage>
</organism>
<gene>
    <name evidence="1" type="ORF">SAMN02910429_01201</name>
</gene>
<dbReference type="AlphaFoldDB" id="A0A1H9SCT4"/>
<protein>
    <submittedName>
        <fullName evidence="1">Uncharacterized protein</fullName>
    </submittedName>
</protein>
<dbReference type="RefSeq" id="WP_074730583.1">
    <property type="nucleotide sequence ID" value="NZ_FOGW01000011.1"/>
</dbReference>
<dbReference type="InterPro" id="IPR032209">
    <property type="entry name" value="DUF5028"/>
</dbReference>
<keyword evidence="2" id="KW-1185">Reference proteome</keyword>
<evidence type="ECO:0000313" key="1">
    <source>
        <dbReference type="EMBL" id="SER82814.1"/>
    </source>
</evidence>
<proteinExistence type="predicted"/>
<dbReference type="Proteomes" id="UP000182471">
    <property type="component" value="Unassembled WGS sequence"/>
</dbReference>
<name>A0A1H9SCT4_9FIRM</name>
<accession>A0A1H9SCT4</accession>
<reference evidence="2" key="1">
    <citation type="submission" date="2016-10" db="EMBL/GenBank/DDBJ databases">
        <authorList>
            <person name="Varghese N."/>
            <person name="Submissions S."/>
        </authorList>
    </citation>
    <scope>NUCLEOTIDE SEQUENCE [LARGE SCALE GENOMIC DNA]</scope>
    <source>
        <strain evidence="2">S1b</strain>
    </source>
</reference>
<dbReference type="EMBL" id="FOGW01000011">
    <property type="protein sequence ID" value="SER82814.1"/>
    <property type="molecule type" value="Genomic_DNA"/>
</dbReference>
<evidence type="ECO:0000313" key="2">
    <source>
        <dbReference type="Proteomes" id="UP000182471"/>
    </source>
</evidence>
<sequence length="197" mass="22907">MSKNKIRKILLIVSVIIAASVIYCYRFKAANQKIKNPRILNYKLGETVKMNDDILLSYTMKGYSIKVKKTDVLNYKEYLKKYRLKDKYTEVPDKVYDVKVEIENYNADKGTGINLAEFYIQKSSVIAGIDVNLLGEVNKNLKGQTAIALRKNSKIQINIPFDLYKYSFNDSTWKNIKNYDMKFVVTLYPTKKVVDLR</sequence>
<dbReference type="Pfam" id="PF16431">
    <property type="entry name" value="DUF5028"/>
    <property type="match status" value="1"/>
</dbReference>